<dbReference type="HOGENOM" id="CLU_005762_1_0_4"/>
<dbReference type="Gene3D" id="3.40.50.300">
    <property type="entry name" value="P-loop containing nucleotide triphosphate hydrolases"/>
    <property type="match status" value="4"/>
</dbReference>
<evidence type="ECO:0000256" key="5">
    <source>
        <dbReference type="ARBA" id="ARBA00022747"/>
    </source>
</evidence>
<dbReference type="NCBIfam" id="TIGR00348">
    <property type="entry name" value="hsdR"/>
    <property type="match status" value="1"/>
</dbReference>
<dbReference type="InterPro" id="IPR004473">
    <property type="entry name" value="Restrct_endonuc_typeI_HsdR"/>
</dbReference>
<comment type="catalytic activity">
    <reaction evidence="1 10">
        <text>Endonucleolytic cleavage of DNA to give random double-stranded fragments with terminal 5'-phosphates, ATP is simultaneously hydrolyzed.</text>
        <dbReference type="EC" id="3.1.21.3"/>
    </reaction>
</comment>
<dbReference type="CDD" id="cd18800">
    <property type="entry name" value="SF2_C_EcoR124I-like"/>
    <property type="match status" value="1"/>
</dbReference>
<dbReference type="GO" id="GO:0005524">
    <property type="term" value="F:ATP binding"/>
    <property type="evidence" value="ECO:0007669"/>
    <property type="project" value="UniProtKB-KW"/>
</dbReference>
<dbReference type="PANTHER" id="PTHR30195:SF15">
    <property type="entry name" value="TYPE I RESTRICTION ENZYME HINDI ENDONUCLEASE SUBUNIT"/>
    <property type="match status" value="1"/>
</dbReference>
<comment type="subunit">
    <text evidence="10">The type I restriction/modification system is composed of three polypeptides R, M and S.</text>
</comment>
<dbReference type="RefSeq" id="WP_011827612.1">
    <property type="nucleotide sequence ID" value="NC_008825.1"/>
</dbReference>
<dbReference type="InterPro" id="IPR027417">
    <property type="entry name" value="P-loop_NTPase"/>
</dbReference>
<dbReference type="KEGG" id="mpt:Mpe_A0011"/>
<dbReference type="CDD" id="cd18030">
    <property type="entry name" value="DEXHc_RE_I_HsdR"/>
    <property type="match status" value="1"/>
</dbReference>
<evidence type="ECO:0000256" key="1">
    <source>
        <dbReference type="ARBA" id="ARBA00000851"/>
    </source>
</evidence>
<dbReference type="InterPro" id="IPR014001">
    <property type="entry name" value="Helicase_ATP-bd"/>
</dbReference>
<keyword evidence="3" id="KW-0540">Nuclease</keyword>
<dbReference type="InterPro" id="IPR051268">
    <property type="entry name" value="Type-I_R_enzyme_R_subunit"/>
</dbReference>
<evidence type="ECO:0000313" key="12">
    <source>
        <dbReference type="EMBL" id="ABM92973.1"/>
    </source>
</evidence>
<keyword evidence="6" id="KW-0255">Endonuclease</keyword>
<comment type="function">
    <text evidence="10">Subunit R is required for both nuclease and ATPase activities, but not for modification.</text>
</comment>
<dbReference type="STRING" id="420662.Mpe_A0011"/>
<dbReference type="InterPro" id="IPR021810">
    <property type="entry name" value="T1RH-like_C"/>
</dbReference>
<dbReference type="REBASE" id="14686">
    <property type="entry name" value="MpePMORF5P"/>
</dbReference>
<evidence type="ECO:0000256" key="4">
    <source>
        <dbReference type="ARBA" id="ARBA00022741"/>
    </source>
</evidence>
<evidence type="ECO:0000256" key="8">
    <source>
        <dbReference type="ARBA" id="ARBA00022840"/>
    </source>
</evidence>
<dbReference type="Pfam" id="PF04313">
    <property type="entry name" value="HSDR_N"/>
    <property type="match status" value="1"/>
</dbReference>
<sequence length="1061" mass="117819">MTEDQLEQECLAWLADVGWQHRYGPDIAPDGDAPERDSYRQVLLLGRLRSAVAALNPTVPAAAREDAIRQVLDLGTPVLLAANRHFHRLLVGGVPVQYQQDGETRGDFVRLVDWSDPSRNEWLAVNQFSVTGPHHTRRPDIVLFVNGLPLVLIELKNPADLNADVWKAFHQIQTYKAQIPDIFQTNEVLVVSDGSEALLGSLSADSERFMAWRTIDGNTLDPLGKFHELQTLVRGALAPAYLLDYLRYFVLFEDDGQLAKKIAGYHQFHAVRAAIAQVVTASRPNSDARLRGKGGVVWHTQGSGKSITMTCFAARVMQEPAMENPTIVVITDRNDLDGQLFGVFSLAQDLLREQPVQANTRQELRALLGNRPSGGIVFATIQKFMPGEDEDTFPLLSDRHNIVVMADEAHRTQYGFEAKLKTPKSALKASSELTTGNGQPPAHRAEFAPSAKYQVGYAQHLRDALPNATFVAFTGTPVSGEDRDTRAVFGDYISVYDMQQAKEDGATVAIYYESRLAKLGLKADEMATIDDEVDELAEDEEESQQAKLKSRWAALEKVVGAAPRVAQVAADLVAHFEERNKAQTGKAMVVAMSREICVHVYDEIVKLRPDWHSPDPEQGTIKIVMTGSASDKALLRPHIYSAQVKKRLEKRFKNPADPLRMVIVRDMWLTGFDAPCVHTLYVDKPMKGHNLMQAIARVNRVFKDKQGGLVVDYIGIANELKSALKEYTAAQGRGRPTVDAHEAYSVLAEKLDALRGMLAGTNGHGFDYSGFLTGGHKTLAGAANFVLGIKEGKKRFADLALAMSKAFTLCCTLDEAKAVREEVAFFQAVKVILTKRDISAQKKMDEQRELAIRQIISAAVVSEEVVDIFDAVGLDKPNIGILDDAFLAEVRNLPERNLAVELLERLLEGEIKSRFAGNVVQNKKFSDMLADVVQRYQNRSIEAAQVMEELVQMAKKFRAAAARGEQLGLTEDEVRFYDALANNESAVRELNDETLKKIAHELAENLRKNLTVDWSARESVQAKLRLMVKRILRKYKYPPDQQDAAVELVLQQAKALGEAWA</sequence>
<dbReference type="eggNOG" id="COG0610">
    <property type="taxonomic scope" value="Bacteria"/>
</dbReference>
<dbReference type="EC" id="3.1.21.3" evidence="10"/>
<feature type="domain" description="Helicase ATP-binding" evidence="11">
    <location>
        <begin position="286"/>
        <end position="495"/>
    </location>
</feature>
<name>A2SBN4_METPP</name>
<dbReference type="InterPro" id="IPR007409">
    <property type="entry name" value="Restrct_endonuc_type1_HsdR_N"/>
</dbReference>
<keyword evidence="8 10" id="KW-0067">ATP-binding</keyword>
<dbReference type="PROSITE" id="PS51192">
    <property type="entry name" value="HELICASE_ATP_BIND_1"/>
    <property type="match status" value="1"/>
</dbReference>
<organism evidence="12 13">
    <name type="scientific">Methylibium petroleiphilum (strain ATCC BAA-1232 / LMG 22953 / PM1)</name>
    <dbReference type="NCBI Taxonomy" id="420662"/>
    <lineage>
        <taxon>Bacteria</taxon>
        <taxon>Pseudomonadati</taxon>
        <taxon>Pseudomonadota</taxon>
        <taxon>Betaproteobacteria</taxon>
        <taxon>Burkholderiales</taxon>
        <taxon>Sphaerotilaceae</taxon>
        <taxon>Methylibium</taxon>
    </lineage>
</organism>
<dbReference type="InterPro" id="IPR040980">
    <property type="entry name" value="SWI2_SNF2"/>
</dbReference>
<keyword evidence="9 10" id="KW-0238">DNA-binding</keyword>
<dbReference type="GO" id="GO:0003677">
    <property type="term" value="F:DNA binding"/>
    <property type="evidence" value="ECO:0007669"/>
    <property type="project" value="UniProtKB-KW"/>
</dbReference>
<evidence type="ECO:0000256" key="10">
    <source>
        <dbReference type="RuleBase" id="RU364115"/>
    </source>
</evidence>
<evidence type="ECO:0000256" key="9">
    <source>
        <dbReference type="ARBA" id="ARBA00023125"/>
    </source>
</evidence>
<accession>A2SBN4</accession>
<dbReference type="Pfam" id="PF18766">
    <property type="entry name" value="SWI2_SNF2"/>
    <property type="match status" value="1"/>
</dbReference>
<comment type="similarity">
    <text evidence="2 10">Belongs to the HsdR family.</text>
</comment>
<dbReference type="Pfam" id="PF22679">
    <property type="entry name" value="T1R_D3-like"/>
    <property type="match status" value="1"/>
</dbReference>
<keyword evidence="5 10" id="KW-0680">Restriction system</keyword>
<keyword evidence="13" id="KW-1185">Reference proteome</keyword>
<evidence type="ECO:0000259" key="11">
    <source>
        <dbReference type="PROSITE" id="PS51192"/>
    </source>
</evidence>
<dbReference type="GO" id="GO:0009035">
    <property type="term" value="F:type I site-specific deoxyribonuclease activity"/>
    <property type="evidence" value="ECO:0007669"/>
    <property type="project" value="UniProtKB-EC"/>
</dbReference>
<dbReference type="GO" id="GO:0009307">
    <property type="term" value="P:DNA restriction-modification system"/>
    <property type="evidence" value="ECO:0007669"/>
    <property type="project" value="UniProtKB-KW"/>
</dbReference>
<dbReference type="Proteomes" id="UP000000366">
    <property type="component" value="Chromosome"/>
</dbReference>
<evidence type="ECO:0000256" key="3">
    <source>
        <dbReference type="ARBA" id="ARBA00022722"/>
    </source>
</evidence>
<dbReference type="CDD" id="cd22332">
    <property type="entry name" value="HsdR_N"/>
    <property type="match status" value="1"/>
</dbReference>
<protein>
    <recommendedName>
        <fullName evidence="10">Type I restriction enzyme endonuclease subunit</fullName>
        <shortName evidence="10">R protein</shortName>
        <ecNumber evidence="10">3.1.21.3</ecNumber>
    </recommendedName>
</protein>
<keyword evidence="4 10" id="KW-0547">Nucleotide-binding</keyword>
<dbReference type="Gene3D" id="3.90.1570.50">
    <property type="match status" value="1"/>
</dbReference>
<proteinExistence type="inferred from homology"/>
<dbReference type="SUPFAM" id="SSF52540">
    <property type="entry name" value="P-loop containing nucleoside triphosphate hydrolases"/>
    <property type="match status" value="2"/>
</dbReference>
<reference evidence="12 13" key="1">
    <citation type="journal article" date="2007" name="J. Bacteriol.">
        <title>Whole-genome analysis of the methyl tert-butyl ether-degrading beta-proteobacterium Methylibium petroleiphilum PM1.</title>
        <authorList>
            <person name="Kane S.R."/>
            <person name="Chakicherla A.Y."/>
            <person name="Chain P.S.G."/>
            <person name="Schmidt R."/>
            <person name="Shin M.W."/>
            <person name="Legler T.C."/>
            <person name="Scow K.M."/>
            <person name="Larimer F.W."/>
            <person name="Lucas S.M."/>
            <person name="Richardson P.M."/>
            <person name="Hristova K.R."/>
        </authorList>
    </citation>
    <scope>NUCLEOTIDE SEQUENCE [LARGE SCALE GENOMIC DNA]</scope>
    <source>
        <strain evidence="13">ATCC BAA-1232 / LMG 22953 / PM1</strain>
    </source>
</reference>
<evidence type="ECO:0000313" key="13">
    <source>
        <dbReference type="Proteomes" id="UP000000366"/>
    </source>
</evidence>
<evidence type="ECO:0000256" key="7">
    <source>
        <dbReference type="ARBA" id="ARBA00022801"/>
    </source>
</evidence>
<evidence type="ECO:0000256" key="6">
    <source>
        <dbReference type="ARBA" id="ARBA00022759"/>
    </source>
</evidence>
<dbReference type="InterPro" id="IPR055180">
    <property type="entry name" value="HsdR_RecA-like_helicase_dom_2"/>
</dbReference>
<dbReference type="SMART" id="SM00487">
    <property type="entry name" value="DEXDc"/>
    <property type="match status" value="1"/>
</dbReference>
<evidence type="ECO:0000256" key="2">
    <source>
        <dbReference type="ARBA" id="ARBA00008598"/>
    </source>
</evidence>
<keyword evidence="7 10" id="KW-0378">Hydrolase</keyword>
<dbReference type="EMBL" id="CP000555">
    <property type="protein sequence ID" value="ABM92973.1"/>
    <property type="molecule type" value="Genomic_DNA"/>
</dbReference>
<dbReference type="Pfam" id="PF11867">
    <property type="entry name" value="T1RH-like_C"/>
    <property type="match status" value="1"/>
</dbReference>
<dbReference type="AlphaFoldDB" id="A2SBN4"/>
<dbReference type="PANTHER" id="PTHR30195">
    <property type="entry name" value="TYPE I SITE-SPECIFIC DEOXYRIBONUCLEASE PROTEIN SUBUNIT M AND R"/>
    <property type="match status" value="1"/>
</dbReference>
<gene>
    <name evidence="12" type="ordered locus">Mpe_A0011</name>
</gene>